<comment type="caution">
    <text evidence="2">The sequence shown here is derived from an EMBL/GenBank/DDBJ whole genome shotgun (WGS) entry which is preliminary data.</text>
</comment>
<proteinExistence type="predicted"/>
<gene>
    <name evidence="2" type="primary">GVIN1_2</name>
    <name evidence="2" type="ORF">Ciccas_011813</name>
</gene>
<protein>
    <submittedName>
        <fullName evidence="2">Up-regulator of cell proliferation</fullName>
    </submittedName>
</protein>
<dbReference type="PANTHER" id="PTHR14819:SF25">
    <property type="entry name" value="CHROMOSOME UNDETERMINED SCAFFOLD_52, WHOLE GENOME SHOTGUN SEQUENCE"/>
    <property type="match status" value="1"/>
</dbReference>
<dbReference type="Proteomes" id="UP001626550">
    <property type="component" value="Unassembled WGS sequence"/>
</dbReference>
<dbReference type="InterPro" id="IPR030383">
    <property type="entry name" value="G_VLIG_dom"/>
</dbReference>
<dbReference type="PROSITE" id="PS51717">
    <property type="entry name" value="G_VLIG"/>
    <property type="match status" value="1"/>
</dbReference>
<evidence type="ECO:0000259" key="1">
    <source>
        <dbReference type="PROSITE" id="PS51717"/>
    </source>
</evidence>
<dbReference type="EMBL" id="JBJKFK010003696">
    <property type="protein sequence ID" value="KAL3309638.1"/>
    <property type="molecule type" value="Genomic_DNA"/>
</dbReference>
<evidence type="ECO:0000313" key="3">
    <source>
        <dbReference type="Proteomes" id="UP001626550"/>
    </source>
</evidence>
<sequence>MEGILEICMFAVVRMTAINARCKTAFVHQNVTGIDVKAKTRDLRVKINKHLEKVKKLVVEQEGVNKEDINECLNLDSEKLAYYLPNYKTSGTPKAVYQDEYTKHIADLKRDVLTEMKGSGISFAEVGGRFERVWNALMKENFIFSFKNAIDLQVNRGIEKEYHKLLNRFKKKLIEVTNQVKKEIREKEDDFQLADMVKELLGDTIPLLKKEFDEYFDDEPHADIKRDSKATYLRRLTHEMETIPLDQIRRLHECRNVNKFEKVLRNNDQQFEKRFLEECNKIAKKIVEATQKGKEEHFEELFETLKKNYLDESELAISQYRDQPIKNLLEKQLHELYKSVADHTKIFEKYANTKDGSLKQTPFQFDDQHHCKGWLNTLRKRDMKSLKAKYDFSEETFLAELEYVIKTEISVYFETEEFRECGVCELTTDTMVTNIHTTIGNQSDGQPVTECFKRDYAVYMCFEVFLRELIDIKSEINKKFDPEEKINTMKPMLHEVFSNFCDRRSQVSTFFNAFEQALNTSLQSSLIKTKRKEVDLKIEAKFGGMNKEDLINHILLKAAQDEHDACFRKTLNFLENPIEFVRSYILQDAEEIADSESEKWNKEWKSFVDAAETALEKSKLDESEKADVKYSNWIAQISSYLEGKSIVLQDDNLRIFLDFDIDKKAFNQKIKEIADKLKDRSTVLPEDIKTNTLKSIVEQMTKSKIGCTSKCPICGAICDSTDSRHVTNHYSSNHSNICLKHKIVGRNGQLLSLPCANAIALNESKKIFFLDEDLQDFQKWNFKKGIKVKSFWIWFVATYAEQLKNKNEGYALDLDNDFFRTNPTKEAALASLKKPYTFEADPFKSKNHYERITSYCSIQ</sequence>
<organism evidence="2 3">
    <name type="scientific">Cichlidogyrus casuarinus</name>
    <dbReference type="NCBI Taxonomy" id="1844966"/>
    <lineage>
        <taxon>Eukaryota</taxon>
        <taxon>Metazoa</taxon>
        <taxon>Spiralia</taxon>
        <taxon>Lophotrochozoa</taxon>
        <taxon>Platyhelminthes</taxon>
        <taxon>Monogenea</taxon>
        <taxon>Monopisthocotylea</taxon>
        <taxon>Dactylogyridea</taxon>
        <taxon>Ancyrocephalidae</taxon>
        <taxon>Cichlidogyrus</taxon>
    </lineage>
</organism>
<feature type="domain" description="VLIG-type G" evidence="1">
    <location>
        <begin position="1"/>
        <end position="134"/>
    </location>
</feature>
<accession>A0ABD2PQ70</accession>
<dbReference type="AlphaFoldDB" id="A0ABD2PQ70"/>
<evidence type="ECO:0000313" key="2">
    <source>
        <dbReference type="EMBL" id="KAL3309638.1"/>
    </source>
</evidence>
<keyword evidence="3" id="KW-1185">Reference proteome</keyword>
<dbReference type="InterPro" id="IPR052986">
    <property type="entry name" value="VLIG_GTPase"/>
</dbReference>
<name>A0ABD2PQ70_9PLAT</name>
<dbReference type="PANTHER" id="PTHR14819">
    <property type="entry name" value="GTP-BINDING"/>
    <property type="match status" value="1"/>
</dbReference>
<reference evidence="2 3" key="1">
    <citation type="submission" date="2024-11" db="EMBL/GenBank/DDBJ databases">
        <title>Adaptive evolution of stress response genes in parasites aligns with host niche diversity.</title>
        <authorList>
            <person name="Hahn C."/>
            <person name="Resl P."/>
        </authorList>
    </citation>
    <scope>NUCLEOTIDE SEQUENCE [LARGE SCALE GENOMIC DNA]</scope>
    <source>
        <strain evidence="2">EGGRZ-B1_66</strain>
        <tissue evidence="2">Body</tissue>
    </source>
</reference>